<proteinExistence type="predicted"/>
<protein>
    <submittedName>
        <fullName evidence="3">Transposase</fullName>
    </submittedName>
</protein>
<keyword evidence="2" id="KW-1185">Reference proteome</keyword>
<name>A0A0N5D656_THECL</name>
<reference evidence="3" key="1">
    <citation type="submission" date="2017-02" db="UniProtKB">
        <authorList>
            <consortium name="WormBaseParasite"/>
        </authorList>
    </citation>
    <scope>IDENTIFICATION</scope>
</reference>
<dbReference type="Proteomes" id="UP000276776">
    <property type="component" value="Unassembled WGS sequence"/>
</dbReference>
<dbReference type="EMBL" id="UYYF01004641">
    <property type="protein sequence ID" value="VDN06060.1"/>
    <property type="molecule type" value="Genomic_DNA"/>
</dbReference>
<dbReference type="WBParaSite" id="TCLT_0000850701-mRNA-1">
    <property type="protein sequence ID" value="TCLT_0000850701-mRNA-1"/>
    <property type="gene ID" value="TCLT_0000850701"/>
</dbReference>
<gene>
    <name evidence="1" type="ORF">TCLT_LOCUS8496</name>
</gene>
<dbReference type="AlphaFoldDB" id="A0A0N5D656"/>
<evidence type="ECO:0000313" key="2">
    <source>
        <dbReference type="Proteomes" id="UP000276776"/>
    </source>
</evidence>
<evidence type="ECO:0000313" key="3">
    <source>
        <dbReference type="WBParaSite" id="TCLT_0000850701-mRNA-1"/>
    </source>
</evidence>
<accession>A0A0N5D656</accession>
<organism evidence="3">
    <name type="scientific">Thelazia callipaeda</name>
    <name type="common">Oriental eyeworm</name>
    <name type="synonym">Parasitic nematode</name>
    <dbReference type="NCBI Taxonomy" id="103827"/>
    <lineage>
        <taxon>Eukaryota</taxon>
        <taxon>Metazoa</taxon>
        <taxon>Ecdysozoa</taxon>
        <taxon>Nematoda</taxon>
        <taxon>Chromadorea</taxon>
        <taxon>Rhabditida</taxon>
        <taxon>Spirurina</taxon>
        <taxon>Spiruromorpha</taxon>
        <taxon>Thelazioidea</taxon>
        <taxon>Thelaziidae</taxon>
        <taxon>Thelazia</taxon>
    </lineage>
</organism>
<reference evidence="1 2" key="2">
    <citation type="submission" date="2018-11" db="EMBL/GenBank/DDBJ databases">
        <authorList>
            <consortium name="Pathogen Informatics"/>
        </authorList>
    </citation>
    <scope>NUCLEOTIDE SEQUENCE [LARGE SCALE GENOMIC DNA]</scope>
</reference>
<evidence type="ECO:0000313" key="1">
    <source>
        <dbReference type="EMBL" id="VDN06060.1"/>
    </source>
</evidence>
<sequence length="46" mass="5433">MDADVAKPLKRSTQLINRYLCNITQIIALKTWCQLFFSYENIARNK</sequence>